<dbReference type="InterPro" id="IPR020845">
    <property type="entry name" value="AMP-binding_CS"/>
</dbReference>
<proteinExistence type="predicted"/>
<evidence type="ECO:0000256" key="2">
    <source>
        <dbReference type="ARBA" id="ARBA00022553"/>
    </source>
</evidence>
<dbReference type="PANTHER" id="PTHR45527:SF1">
    <property type="entry name" value="FATTY ACID SYNTHASE"/>
    <property type="match status" value="1"/>
</dbReference>
<keyword evidence="3" id="KW-0436">Ligase</keyword>
<feature type="non-terminal residue" evidence="6">
    <location>
        <position position="459"/>
    </location>
</feature>
<dbReference type="PANTHER" id="PTHR45527">
    <property type="entry name" value="NONRIBOSOMAL PEPTIDE SYNTHETASE"/>
    <property type="match status" value="1"/>
</dbReference>
<dbReference type="GO" id="GO:0016874">
    <property type="term" value="F:ligase activity"/>
    <property type="evidence" value="ECO:0007669"/>
    <property type="project" value="UniProtKB-KW"/>
</dbReference>
<dbReference type="Gene3D" id="2.30.38.10">
    <property type="entry name" value="Luciferase, Domain 3"/>
    <property type="match status" value="1"/>
</dbReference>
<dbReference type="Pfam" id="PF13193">
    <property type="entry name" value="AMP-binding_C"/>
    <property type="match status" value="1"/>
</dbReference>
<feature type="domain" description="AMP-binding enzyme C-terminal" evidence="5">
    <location>
        <begin position="380"/>
        <end position="457"/>
    </location>
</feature>
<gene>
    <name evidence="6" type="ORF">N656DRAFT_682354</name>
</gene>
<sequence length="459" mass="50689">LTYDGLNIQANQLAHHLQSINLGPENVVAVSLERGIDYLIAMFAIWKAGAAYLPLDVAMPHDRMMFMASEANACCLITTRDVAQKKALQHLLMPTIFLDDPDFLHHLRRNPPTNPERRANRDNLAYIFYTSGTSGKPKGVCITHGSIVNMADDTRQSQEITASDRVLLFSPFCFDASIRDIHGALLLGASLYVPDEDEIFPGNLVNTLRQHSITYAVITPSVLRACKPHDLPDLSTIVVAGEAVNRHLIREWGTGRVLINAYGPTEATVCSTKRIYHDVTIGTPILNTQVHILDDDSNPVPVGSVGEIYVHGLGVSQRGYLNLPEFNAKCFRDDFFSAPGRTYKTGDTGRMLLGGEIEFLGRKEKKAQIKLHGQRIETEEIENVLRMHSAVHDAVVALRGAESHKILAAYVVPAVPSHLRVGLVDRLEALLREHLPSYSVPSSICLVDAFPVRATKKID</sequence>
<dbReference type="GO" id="GO:0044550">
    <property type="term" value="P:secondary metabolite biosynthetic process"/>
    <property type="evidence" value="ECO:0007669"/>
    <property type="project" value="TreeGrafter"/>
</dbReference>
<evidence type="ECO:0000313" key="7">
    <source>
        <dbReference type="Proteomes" id="UP001302812"/>
    </source>
</evidence>
<dbReference type="InterPro" id="IPR000873">
    <property type="entry name" value="AMP-dep_synth/lig_dom"/>
</dbReference>
<evidence type="ECO:0000313" key="6">
    <source>
        <dbReference type="EMBL" id="KAK4117248.1"/>
    </source>
</evidence>
<evidence type="ECO:0000259" key="4">
    <source>
        <dbReference type="Pfam" id="PF00501"/>
    </source>
</evidence>
<dbReference type="EMBL" id="MU853332">
    <property type="protein sequence ID" value="KAK4117248.1"/>
    <property type="molecule type" value="Genomic_DNA"/>
</dbReference>
<dbReference type="PROSITE" id="PS00455">
    <property type="entry name" value="AMP_BINDING"/>
    <property type="match status" value="1"/>
</dbReference>
<feature type="non-terminal residue" evidence="6">
    <location>
        <position position="1"/>
    </location>
</feature>
<accession>A0AAN6YXK4</accession>
<dbReference type="SUPFAM" id="SSF56801">
    <property type="entry name" value="Acetyl-CoA synthetase-like"/>
    <property type="match status" value="1"/>
</dbReference>
<dbReference type="Proteomes" id="UP001302812">
    <property type="component" value="Unassembled WGS sequence"/>
</dbReference>
<reference evidence="6" key="1">
    <citation type="journal article" date="2023" name="Mol. Phylogenet. Evol.">
        <title>Genome-scale phylogeny and comparative genomics of the fungal order Sordariales.</title>
        <authorList>
            <person name="Hensen N."/>
            <person name="Bonometti L."/>
            <person name="Westerberg I."/>
            <person name="Brannstrom I.O."/>
            <person name="Guillou S."/>
            <person name="Cros-Aarteil S."/>
            <person name="Calhoun S."/>
            <person name="Haridas S."/>
            <person name="Kuo A."/>
            <person name="Mondo S."/>
            <person name="Pangilinan J."/>
            <person name="Riley R."/>
            <person name="LaButti K."/>
            <person name="Andreopoulos B."/>
            <person name="Lipzen A."/>
            <person name="Chen C."/>
            <person name="Yan M."/>
            <person name="Daum C."/>
            <person name="Ng V."/>
            <person name="Clum A."/>
            <person name="Steindorff A."/>
            <person name="Ohm R.A."/>
            <person name="Martin F."/>
            <person name="Silar P."/>
            <person name="Natvig D.O."/>
            <person name="Lalanne C."/>
            <person name="Gautier V."/>
            <person name="Ament-Velasquez S.L."/>
            <person name="Kruys A."/>
            <person name="Hutchinson M.I."/>
            <person name="Powell A.J."/>
            <person name="Barry K."/>
            <person name="Miller A.N."/>
            <person name="Grigoriev I.V."/>
            <person name="Debuchy R."/>
            <person name="Gladieux P."/>
            <person name="Hiltunen Thoren M."/>
            <person name="Johannesson H."/>
        </authorList>
    </citation>
    <scope>NUCLEOTIDE SEQUENCE</scope>
    <source>
        <strain evidence="6">CBS 508.74</strain>
    </source>
</reference>
<dbReference type="Gene3D" id="3.30.300.30">
    <property type="match status" value="1"/>
</dbReference>
<keyword evidence="7" id="KW-1185">Reference proteome</keyword>
<evidence type="ECO:0000259" key="5">
    <source>
        <dbReference type="Pfam" id="PF13193"/>
    </source>
</evidence>
<dbReference type="GO" id="GO:0005737">
    <property type="term" value="C:cytoplasm"/>
    <property type="evidence" value="ECO:0007669"/>
    <property type="project" value="TreeGrafter"/>
</dbReference>
<dbReference type="InterPro" id="IPR045851">
    <property type="entry name" value="AMP-bd_C_sf"/>
</dbReference>
<dbReference type="Gene3D" id="3.40.50.980">
    <property type="match status" value="2"/>
</dbReference>
<keyword evidence="1" id="KW-0596">Phosphopantetheine</keyword>
<dbReference type="AlphaFoldDB" id="A0AAN6YXK4"/>
<dbReference type="Pfam" id="PF00501">
    <property type="entry name" value="AMP-binding"/>
    <property type="match status" value="1"/>
</dbReference>
<organism evidence="6 7">
    <name type="scientific">Canariomyces notabilis</name>
    <dbReference type="NCBI Taxonomy" id="2074819"/>
    <lineage>
        <taxon>Eukaryota</taxon>
        <taxon>Fungi</taxon>
        <taxon>Dikarya</taxon>
        <taxon>Ascomycota</taxon>
        <taxon>Pezizomycotina</taxon>
        <taxon>Sordariomycetes</taxon>
        <taxon>Sordariomycetidae</taxon>
        <taxon>Sordariales</taxon>
        <taxon>Chaetomiaceae</taxon>
        <taxon>Canariomyces</taxon>
    </lineage>
</organism>
<keyword evidence="2" id="KW-0597">Phosphoprotein</keyword>
<dbReference type="CDD" id="cd05930">
    <property type="entry name" value="A_NRPS"/>
    <property type="match status" value="1"/>
</dbReference>
<feature type="domain" description="AMP-dependent synthetase/ligase" evidence="4">
    <location>
        <begin position="1"/>
        <end position="320"/>
    </location>
</feature>
<dbReference type="GO" id="GO:0031177">
    <property type="term" value="F:phosphopantetheine binding"/>
    <property type="evidence" value="ECO:0007669"/>
    <property type="project" value="TreeGrafter"/>
</dbReference>
<dbReference type="NCBIfam" id="TIGR01733">
    <property type="entry name" value="AA-adenyl-dom"/>
    <property type="match status" value="1"/>
</dbReference>
<dbReference type="FunFam" id="3.40.50.980:FF:000001">
    <property type="entry name" value="Non-ribosomal peptide synthetase"/>
    <property type="match status" value="1"/>
</dbReference>
<comment type="caution">
    <text evidence="6">The sequence shown here is derived from an EMBL/GenBank/DDBJ whole genome shotgun (WGS) entry which is preliminary data.</text>
</comment>
<name>A0AAN6YXK4_9PEZI</name>
<dbReference type="RefSeq" id="XP_064674818.1">
    <property type="nucleotide sequence ID" value="XM_064810576.1"/>
</dbReference>
<dbReference type="InterPro" id="IPR010071">
    <property type="entry name" value="AA_adenyl_dom"/>
</dbReference>
<protein>
    <submittedName>
        <fullName evidence="6">Amino acid adenylation</fullName>
    </submittedName>
</protein>
<dbReference type="GO" id="GO:0043041">
    <property type="term" value="P:amino acid activation for nonribosomal peptide biosynthetic process"/>
    <property type="evidence" value="ECO:0007669"/>
    <property type="project" value="TreeGrafter"/>
</dbReference>
<reference evidence="6" key="2">
    <citation type="submission" date="2023-05" db="EMBL/GenBank/DDBJ databases">
        <authorList>
            <consortium name="Lawrence Berkeley National Laboratory"/>
            <person name="Steindorff A."/>
            <person name="Hensen N."/>
            <person name="Bonometti L."/>
            <person name="Westerberg I."/>
            <person name="Brannstrom I.O."/>
            <person name="Guillou S."/>
            <person name="Cros-Aarteil S."/>
            <person name="Calhoun S."/>
            <person name="Haridas S."/>
            <person name="Kuo A."/>
            <person name="Mondo S."/>
            <person name="Pangilinan J."/>
            <person name="Riley R."/>
            <person name="Labutti K."/>
            <person name="Andreopoulos B."/>
            <person name="Lipzen A."/>
            <person name="Chen C."/>
            <person name="Yanf M."/>
            <person name="Daum C."/>
            <person name="Ng V."/>
            <person name="Clum A."/>
            <person name="Ohm R."/>
            <person name="Martin F."/>
            <person name="Silar P."/>
            <person name="Natvig D."/>
            <person name="Lalanne C."/>
            <person name="Gautier V."/>
            <person name="Ament-Velasquez S.L."/>
            <person name="Kruys A."/>
            <person name="Hutchinson M.I."/>
            <person name="Powell A.J."/>
            <person name="Barry K."/>
            <person name="Miller A.N."/>
            <person name="Grigoriev I.V."/>
            <person name="Debuchy R."/>
            <person name="Gladieux P."/>
            <person name="Thoren M.H."/>
            <person name="Johannesson H."/>
        </authorList>
    </citation>
    <scope>NUCLEOTIDE SEQUENCE</scope>
    <source>
        <strain evidence="6">CBS 508.74</strain>
    </source>
</reference>
<dbReference type="InterPro" id="IPR025110">
    <property type="entry name" value="AMP-bd_C"/>
</dbReference>
<evidence type="ECO:0000256" key="3">
    <source>
        <dbReference type="ARBA" id="ARBA00022598"/>
    </source>
</evidence>
<dbReference type="GeneID" id="89934701"/>
<evidence type="ECO:0000256" key="1">
    <source>
        <dbReference type="ARBA" id="ARBA00022450"/>
    </source>
</evidence>